<accession>A0A7X1M839</accession>
<evidence type="ECO:0000313" key="2">
    <source>
        <dbReference type="EMBL" id="MBC2901163.1"/>
    </source>
</evidence>
<dbReference type="EMBL" id="JACMSF010000004">
    <property type="protein sequence ID" value="MBC2901163.1"/>
    <property type="molecule type" value="Genomic_DNA"/>
</dbReference>
<protein>
    <submittedName>
        <fullName evidence="2">Uncharacterized protein</fullName>
    </submittedName>
</protein>
<evidence type="ECO:0000313" key="3">
    <source>
        <dbReference type="Proteomes" id="UP000584670"/>
    </source>
</evidence>
<evidence type="ECO:0000256" key="1">
    <source>
        <dbReference type="SAM" id="MobiDB-lite"/>
    </source>
</evidence>
<sequence>MGHSTADMSCGLAEGLGRMPGGGDLLVLVEVVVGVSGEADGEVAEQLDVAQGGEEPTGAASDSVFADVGDDRVERSVDSQIVEIAGFIRGDEPSPGGSCGRTGRSGPGS</sequence>
<gene>
    <name evidence="2" type="ORF">H4N64_06015</name>
</gene>
<feature type="region of interest" description="Disordered" evidence="1">
    <location>
        <begin position="88"/>
        <end position="109"/>
    </location>
</feature>
<feature type="compositionally biased region" description="Gly residues" evidence="1">
    <location>
        <begin position="97"/>
        <end position="109"/>
    </location>
</feature>
<reference evidence="2 3" key="1">
    <citation type="submission" date="2020-08" db="EMBL/GenBank/DDBJ databases">
        <title>Streptomyces sp. PSKA01 genome sequencing and assembly.</title>
        <authorList>
            <person name="Mandal S."/>
            <person name="Maiti P.K."/>
            <person name="Das P."/>
        </authorList>
    </citation>
    <scope>NUCLEOTIDE SEQUENCE [LARGE SCALE GENOMIC DNA]</scope>
    <source>
        <strain evidence="2 3">PSKA01</strain>
    </source>
</reference>
<organism evidence="2 3">
    <name type="scientific">Streptomyces cupreus</name>
    <dbReference type="NCBI Taxonomy" id="2759956"/>
    <lineage>
        <taxon>Bacteria</taxon>
        <taxon>Bacillati</taxon>
        <taxon>Actinomycetota</taxon>
        <taxon>Actinomycetes</taxon>
        <taxon>Kitasatosporales</taxon>
        <taxon>Streptomycetaceae</taxon>
        <taxon>Streptomyces</taxon>
    </lineage>
</organism>
<feature type="region of interest" description="Disordered" evidence="1">
    <location>
        <begin position="1"/>
        <end position="20"/>
    </location>
</feature>
<dbReference type="Proteomes" id="UP000584670">
    <property type="component" value="Unassembled WGS sequence"/>
</dbReference>
<name>A0A7X1M839_9ACTN</name>
<dbReference type="RefSeq" id="WP_186281030.1">
    <property type="nucleotide sequence ID" value="NZ_JACMSF010000004.1"/>
</dbReference>
<dbReference type="AlphaFoldDB" id="A0A7X1M839"/>
<comment type="caution">
    <text evidence="2">The sequence shown here is derived from an EMBL/GenBank/DDBJ whole genome shotgun (WGS) entry which is preliminary data.</text>
</comment>
<proteinExistence type="predicted"/>
<keyword evidence="3" id="KW-1185">Reference proteome</keyword>